<dbReference type="GO" id="GO:0016712">
    <property type="term" value="F:oxidoreductase activity, acting on paired donors, with incorporation or reduction of molecular oxygen, reduced flavin or flavoprotein as one donor, and incorporation of one atom of oxygen"/>
    <property type="evidence" value="ECO:0007669"/>
    <property type="project" value="UniProtKB-EC"/>
</dbReference>
<comment type="caution">
    <text evidence="16">The sequence shown here is derived from an EMBL/GenBank/DDBJ whole genome shotgun (WGS) entry which is preliminary data.</text>
</comment>
<keyword evidence="9" id="KW-0256">Endoplasmic reticulum</keyword>
<comment type="similarity">
    <text evidence="5">Belongs to the cytochrome P450 family.</text>
</comment>
<evidence type="ECO:0000256" key="15">
    <source>
        <dbReference type="ARBA" id="ARBA00047827"/>
    </source>
</evidence>
<keyword evidence="8" id="KW-0479">Metal-binding</keyword>
<evidence type="ECO:0000256" key="7">
    <source>
        <dbReference type="ARBA" id="ARBA00022617"/>
    </source>
</evidence>
<dbReference type="GO" id="GO:0020037">
    <property type="term" value="F:heme binding"/>
    <property type="evidence" value="ECO:0007669"/>
    <property type="project" value="InterPro"/>
</dbReference>
<dbReference type="EC" id="1.14.14.1" evidence="6"/>
<dbReference type="InterPro" id="IPR050476">
    <property type="entry name" value="Insect_CytP450_Detox"/>
</dbReference>
<dbReference type="GO" id="GO:0005506">
    <property type="term" value="F:iron ion binding"/>
    <property type="evidence" value="ECO:0007669"/>
    <property type="project" value="InterPro"/>
</dbReference>
<organism evidence="16 17">
    <name type="scientific">Parnassius mnemosyne</name>
    <name type="common">clouded apollo</name>
    <dbReference type="NCBI Taxonomy" id="213953"/>
    <lineage>
        <taxon>Eukaryota</taxon>
        <taxon>Metazoa</taxon>
        <taxon>Ecdysozoa</taxon>
        <taxon>Arthropoda</taxon>
        <taxon>Hexapoda</taxon>
        <taxon>Insecta</taxon>
        <taxon>Pterygota</taxon>
        <taxon>Neoptera</taxon>
        <taxon>Endopterygota</taxon>
        <taxon>Lepidoptera</taxon>
        <taxon>Glossata</taxon>
        <taxon>Ditrysia</taxon>
        <taxon>Papilionoidea</taxon>
        <taxon>Papilionidae</taxon>
        <taxon>Parnassiinae</taxon>
        <taxon>Parnassini</taxon>
        <taxon>Parnassius</taxon>
        <taxon>Driopa</taxon>
    </lineage>
</organism>
<keyword evidence="7" id="KW-0349">Heme</keyword>
<evidence type="ECO:0000256" key="1">
    <source>
        <dbReference type="ARBA" id="ARBA00001971"/>
    </source>
</evidence>
<protein>
    <recommendedName>
        <fullName evidence="6">unspecific monooxygenase</fullName>
        <ecNumber evidence="6">1.14.14.1</ecNumber>
    </recommendedName>
</protein>
<evidence type="ECO:0000313" key="17">
    <source>
        <dbReference type="Proteomes" id="UP001314205"/>
    </source>
</evidence>
<dbReference type="InterPro" id="IPR002402">
    <property type="entry name" value="Cyt_P450_E_grp-II"/>
</dbReference>
<keyword evidence="10" id="KW-0492">Microsome</keyword>
<evidence type="ECO:0000256" key="10">
    <source>
        <dbReference type="ARBA" id="ARBA00022848"/>
    </source>
</evidence>
<dbReference type="InterPro" id="IPR036396">
    <property type="entry name" value="Cyt_P450_sf"/>
</dbReference>
<gene>
    <name evidence="16" type="ORF">PARMNEM_LOCUS2492</name>
</gene>
<evidence type="ECO:0000256" key="12">
    <source>
        <dbReference type="ARBA" id="ARBA00023004"/>
    </source>
</evidence>
<keyword evidence="14" id="KW-0472">Membrane</keyword>
<accession>A0AAV1KCB3</accession>
<dbReference type="Pfam" id="PF00067">
    <property type="entry name" value="p450"/>
    <property type="match status" value="1"/>
</dbReference>
<dbReference type="SUPFAM" id="SSF48264">
    <property type="entry name" value="Cytochrome P450"/>
    <property type="match status" value="1"/>
</dbReference>
<dbReference type="EMBL" id="CAVLGL010000024">
    <property type="protein sequence ID" value="CAK1580738.1"/>
    <property type="molecule type" value="Genomic_DNA"/>
</dbReference>
<evidence type="ECO:0000256" key="3">
    <source>
        <dbReference type="ARBA" id="ARBA00004174"/>
    </source>
</evidence>
<dbReference type="InterPro" id="IPR001128">
    <property type="entry name" value="Cyt_P450"/>
</dbReference>
<evidence type="ECO:0000256" key="5">
    <source>
        <dbReference type="ARBA" id="ARBA00010617"/>
    </source>
</evidence>
<dbReference type="PRINTS" id="PR00464">
    <property type="entry name" value="EP450II"/>
</dbReference>
<evidence type="ECO:0000313" key="16">
    <source>
        <dbReference type="EMBL" id="CAK1580738.1"/>
    </source>
</evidence>
<dbReference type="Proteomes" id="UP001314205">
    <property type="component" value="Unassembled WGS sequence"/>
</dbReference>
<keyword evidence="12" id="KW-0408">Iron</keyword>
<keyword evidence="11" id="KW-0560">Oxidoreductase</keyword>
<evidence type="ECO:0000256" key="6">
    <source>
        <dbReference type="ARBA" id="ARBA00012109"/>
    </source>
</evidence>
<comment type="cofactor">
    <cofactor evidence="1">
        <name>heme</name>
        <dbReference type="ChEBI" id="CHEBI:30413"/>
    </cofactor>
</comment>
<proteinExistence type="inferred from homology"/>
<comment type="subcellular location">
    <subcellularLocation>
        <location evidence="4">Endoplasmic reticulum membrane</location>
        <topology evidence="4">Peripheral membrane protein</topology>
    </subcellularLocation>
    <subcellularLocation>
        <location evidence="3">Microsome membrane</location>
        <topology evidence="3">Peripheral membrane protein</topology>
    </subcellularLocation>
</comment>
<dbReference type="PANTHER" id="PTHR24292:SF84">
    <property type="entry name" value="CYTOCHROME P450 28A5-RELATED"/>
    <property type="match status" value="1"/>
</dbReference>
<dbReference type="GO" id="GO:0005789">
    <property type="term" value="C:endoplasmic reticulum membrane"/>
    <property type="evidence" value="ECO:0007669"/>
    <property type="project" value="UniProtKB-SubCell"/>
</dbReference>
<comment type="catalytic activity">
    <reaction evidence="15">
        <text>an organic molecule + reduced [NADPH--hemoprotein reductase] + O2 = an alcohol + oxidized [NADPH--hemoprotein reductase] + H2O + H(+)</text>
        <dbReference type="Rhea" id="RHEA:17149"/>
        <dbReference type="Rhea" id="RHEA-COMP:11964"/>
        <dbReference type="Rhea" id="RHEA-COMP:11965"/>
        <dbReference type="ChEBI" id="CHEBI:15377"/>
        <dbReference type="ChEBI" id="CHEBI:15378"/>
        <dbReference type="ChEBI" id="CHEBI:15379"/>
        <dbReference type="ChEBI" id="CHEBI:30879"/>
        <dbReference type="ChEBI" id="CHEBI:57618"/>
        <dbReference type="ChEBI" id="CHEBI:58210"/>
        <dbReference type="ChEBI" id="CHEBI:142491"/>
        <dbReference type="EC" id="1.14.14.1"/>
    </reaction>
</comment>
<name>A0AAV1KCB3_9NEOP</name>
<evidence type="ECO:0000256" key="11">
    <source>
        <dbReference type="ARBA" id="ARBA00023002"/>
    </source>
</evidence>
<evidence type="ECO:0000256" key="14">
    <source>
        <dbReference type="ARBA" id="ARBA00023136"/>
    </source>
</evidence>
<evidence type="ECO:0000256" key="4">
    <source>
        <dbReference type="ARBA" id="ARBA00004406"/>
    </source>
</evidence>
<keyword evidence="17" id="KW-1185">Reference proteome</keyword>
<evidence type="ECO:0000256" key="13">
    <source>
        <dbReference type="ARBA" id="ARBA00023033"/>
    </source>
</evidence>
<comment type="function">
    <text evidence="2">May be involved in the metabolism of insect hormones and in the breakdown of synthetic insecticides.</text>
</comment>
<evidence type="ECO:0000256" key="9">
    <source>
        <dbReference type="ARBA" id="ARBA00022824"/>
    </source>
</evidence>
<dbReference type="Gene3D" id="1.10.630.10">
    <property type="entry name" value="Cytochrome P450"/>
    <property type="match status" value="1"/>
</dbReference>
<keyword evidence="13" id="KW-0503">Monooxygenase</keyword>
<sequence>MITVIIAIITILSLYVYGTRTYKYWEQRGIKHDKPIPFLGNNARNFLMLLSPTEITVEMYWKYPNEKVIGFYRAFRPELVVRDPEIVKRVLTTDFIHFYPRGINSHKKVIEPMLRNLFHVDGDVWRLLRQRMTPAFTSGKLKAMFPLIVERAEKLQTRVLDAASSGRILDARELLARYTTDFIGACGFGLQTDSLNDENSAFRQLGAKMFSPTAMQLIIG</sequence>
<evidence type="ECO:0000256" key="2">
    <source>
        <dbReference type="ARBA" id="ARBA00003690"/>
    </source>
</evidence>
<evidence type="ECO:0000256" key="8">
    <source>
        <dbReference type="ARBA" id="ARBA00022723"/>
    </source>
</evidence>
<dbReference type="AlphaFoldDB" id="A0AAV1KCB3"/>
<dbReference type="PANTHER" id="PTHR24292">
    <property type="entry name" value="CYTOCHROME P450"/>
    <property type="match status" value="1"/>
</dbReference>
<reference evidence="16 17" key="1">
    <citation type="submission" date="2023-11" db="EMBL/GenBank/DDBJ databases">
        <authorList>
            <person name="Hedman E."/>
            <person name="Englund M."/>
            <person name="Stromberg M."/>
            <person name="Nyberg Akerstrom W."/>
            <person name="Nylinder S."/>
            <person name="Jareborg N."/>
            <person name="Kallberg Y."/>
            <person name="Kronander E."/>
        </authorList>
    </citation>
    <scope>NUCLEOTIDE SEQUENCE [LARGE SCALE GENOMIC DNA]</scope>
</reference>